<dbReference type="InterPro" id="IPR001926">
    <property type="entry name" value="TrpB-like_PALP"/>
</dbReference>
<evidence type="ECO:0000256" key="2">
    <source>
        <dbReference type="ARBA" id="ARBA00007103"/>
    </source>
</evidence>
<dbReference type="AlphaFoldDB" id="A0A1I6VLN3"/>
<dbReference type="PROSITE" id="PS00901">
    <property type="entry name" value="CYS_SYNTHASE"/>
    <property type="match status" value="1"/>
</dbReference>
<evidence type="ECO:0000313" key="6">
    <source>
        <dbReference type="EMBL" id="SFT14334.1"/>
    </source>
</evidence>
<evidence type="ECO:0000256" key="3">
    <source>
        <dbReference type="ARBA" id="ARBA00022898"/>
    </source>
</evidence>
<dbReference type="Gene3D" id="3.10.580.10">
    <property type="entry name" value="CBS-domain"/>
    <property type="match status" value="1"/>
</dbReference>
<dbReference type="InterPro" id="IPR036052">
    <property type="entry name" value="TrpB-like_PALP_sf"/>
</dbReference>
<comment type="similarity">
    <text evidence="2">Belongs to the cysteine synthase/cystathionine beta-synthase family.</text>
</comment>
<dbReference type="FunFam" id="3.40.50.1100:FF:000003">
    <property type="entry name" value="Cystathionine beta-synthase"/>
    <property type="match status" value="1"/>
</dbReference>
<accession>A0A1I6VLN3</accession>
<dbReference type="RefSeq" id="WP_074980085.1">
    <property type="nucleotide sequence ID" value="NZ_FPAG01000010.1"/>
</dbReference>
<comment type="cofactor">
    <cofactor evidence="1">
        <name>pyridoxal 5'-phosphate</name>
        <dbReference type="ChEBI" id="CHEBI:597326"/>
    </cofactor>
</comment>
<dbReference type="Pfam" id="PF00291">
    <property type="entry name" value="PALP"/>
    <property type="match status" value="1"/>
</dbReference>
<evidence type="ECO:0000256" key="1">
    <source>
        <dbReference type="ARBA" id="ARBA00001933"/>
    </source>
</evidence>
<feature type="domain" description="CBS" evidence="5">
    <location>
        <begin position="336"/>
        <end position="395"/>
    </location>
</feature>
<sequence length="452" mass="50256">MNYAHNILETIGNTPLVKLNELTKEIEALVLAKVESFNPGNSVKDRMAIKMIEDAETSGLLKSGGTIIEGTSGNTGMGLALGAIVKGYRLVCVINDKQSKEKIDILRAVGAEVVVCPTNVEPQDPRSYYSVSKRLAEETPNSWYVNQYDNLANTAAHYEQTGPEIWEQTDGKITHFVVGVGTGGTISGVGRFLKEKNPRIKVWGIDTYGSVFKKYHETGVFDENEIYPYITEGIGEDILPKNVDFSVIDGFTKVTDKDAAIYTRKLARQEGIFAGNSAGAAVKGLLQLKEHFKKDDIVVVLFHDHGSRYVAKMFNDDWMRDRGFLESDIKTAADLVSRQEEGELITAKTEELVMHAVERMKKYDISQLPIVDSEGFVGSIDESDLFKAWMDDKNVVDKPIKDFMQAPYPVVNEYTSIENISKLINKKNKAVLINAGNGKYRIITKHDIISAL</sequence>
<dbReference type="FunFam" id="3.40.50.1100:FF:000118">
    <property type="entry name" value="Related to CYS4-cystathionine beta-synthase"/>
    <property type="match status" value="1"/>
</dbReference>
<evidence type="ECO:0000259" key="5">
    <source>
        <dbReference type="PROSITE" id="PS51371"/>
    </source>
</evidence>
<gene>
    <name evidence="6" type="ORF">SAMN04487906_3192</name>
</gene>
<dbReference type="InterPro" id="IPR000644">
    <property type="entry name" value="CBS_dom"/>
</dbReference>
<dbReference type="CDD" id="cd01561">
    <property type="entry name" value="CBS_like"/>
    <property type="match status" value="1"/>
</dbReference>
<dbReference type="SUPFAM" id="SSF54631">
    <property type="entry name" value="CBS-domain pair"/>
    <property type="match status" value="1"/>
</dbReference>
<dbReference type="Pfam" id="PF00571">
    <property type="entry name" value="CBS"/>
    <property type="match status" value="2"/>
</dbReference>
<evidence type="ECO:0000313" key="7">
    <source>
        <dbReference type="Proteomes" id="UP000183209"/>
    </source>
</evidence>
<dbReference type="PROSITE" id="PS51371">
    <property type="entry name" value="CBS"/>
    <property type="match status" value="1"/>
</dbReference>
<dbReference type="InterPro" id="IPR046342">
    <property type="entry name" value="CBS_dom_sf"/>
</dbReference>
<dbReference type="EMBL" id="FPAG01000010">
    <property type="protein sequence ID" value="SFT14334.1"/>
    <property type="molecule type" value="Genomic_DNA"/>
</dbReference>
<dbReference type="Proteomes" id="UP000183209">
    <property type="component" value="Unassembled WGS sequence"/>
</dbReference>
<reference evidence="6 7" key="1">
    <citation type="submission" date="2016-10" db="EMBL/GenBank/DDBJ databases">
        <authorList>
            <person name="de Groot N.N."/>
        </authorList>
    </citation>
    <scope>NUCLEOTIDE SEQUENCE [LARGE SCALE GENOMIC DNA]</scope>
    <source>
        <strain evidence="6 7">CGMCC 1.6114</strain>
    </source>
</reference>
<protein>
    <submittedName>
        <fullName evidence="6">Cystathionine beta-synthase</fullName>
    </submittedName>
</protein>
<proteinExistence type="inferred from homology"/>
<evidence type="ECO:0000256" key="4">
    <source>
        <dbReference type="PROSITE-ProRule" id="PRU00703"/>
    </source>
</evidence>
<dbReference type="OrthoDB" id="9808024at2"/>
<dbReference type="PANTHER" id="PTHR10314">
    <property type="entry name" value="CYSTATHIONINE BETA-SYNTHASE"/>
    <property type="match status" value="1"/>
</dbReference>
<name>A0A1I6VLN3_9FLAO</name>
<dbReference type="Gene3D" id="3.40.50.1100">
    <property type="match status" value="2"/>
</dbReference>
<dbReference type="GO" id="GO:0006535">
    <property type="term" value="P:cysteine biosynthetic process from serine"/>
    <property type="evidence" value="ECO:0007669"/>
    <property type="project" value="InterPro"/>
</dbReference>
<keyword evidence="3" id="KW-0663">Pyridoxal phosphate</keyword>
<dbReference type="GO" id="GO:0016765">
    <property type="term" value="F:transferase activity, transferring alkyl or aryl (other than methyl) groups"/>
    <property type="evidence" value="ECO:0007669"/>
    <property type="project" value="UniProtKB-ARBA"/>
</dbReference>
<dbReference type="SUPFAM" id="SSF53686">
    <property type="entry name" value="Tryptophan synthase beta subunit-like PLP-dependent enzymes"/>
    <property type="match status" value="1"/>
</dbReference>
<keyword evidence="4" id="KW-0129">CBS domain</keyword>
<dbReference type="InterPro" id="IPR001216">
    <property type="entry name" value="P-phosphate_BS"/>
</dbReference>
<dbReference type="InterPro" id="IPR050214">
    <property type="entry name" value="Cys_Synth/Cystath_Beta-Synth"/>
</dbReference>
<organism evidence="6 7">
    <name type="scientific">Zhouia amylolytica</name>
    <dbReference type="NCBI Taxonomy" id="376730"/>
    <lineage>
        <taxon>Bacteria</taxon>
        <taxon>Pseudomonadati</taxon>
        <taxon>Bacteroidota</taxon>
        <taxon>Flavobacteriia</taxon>
        <taxon>Flavobacteriales</taxon>
        <taxon>Flavobacteriaceae</taxon>
        <taxon>Zhouia</taxon>
    </lineage>
</organism>
<dbReference type="SMART" id="SM00116">
    <property type="entry name" value="CBS"/>
    <property type="match status" value="1"/>
</dbReference>